<dbReference type="Pfam" id="PF00811">
    <property type="entry name" value="Ependymin"/>
    <property type="match status" value="1"/>
</dbReference>
<dbReference type="GO" id="GO:0007160">
    <property type="term" value="P:cell-matrix adhesion"/>
    <property type="evidence" value="ECO:0007669"/>
    <property type="project" value="InterPro"/>
</dbReference>
<dbReference type="AlphaFoldDB" id="A0A914BDP7"/>
<dbReference type="OrthoDB" id="10070532at2759"/>
<name>A0A914BDP7_PATMI</name>
<accession>A0A914BDP7</accession>
<dbReference type="GO" id="GO:0005576">
    <property type="term" value="C:extracellular region"/>
    <property type="evidence" value="ECO:0007669"/>
    <property type="project" value="InterPro"/>
</dbReference>
<dbReference type="RefSeq" id="XP_038074348.1">
    <property type="nucleotide sequence ID" value="XM_038218420.1"/>
</dbReference>
<dbReference type="InterPro" id="IPR001299">
    <property type="entry name" value="Ependymin"/>
</dbReference>
<dbReference type="PANTHER" id="PTHR10697:SF1">
    <property type="entry name" value="MAMMALIAN EPENDYMIN-RELATED PROTEIN 1"/>
    <property type="match status" value="1"/>
</dbReference>
<dbReference type="GeneID" id="119742481"/>
<evidence type="ECO:0000313" key="1">
    <source>
        <dbReference type="EnsemblMetazoa" id="XP_038074348.1"/>
    </source>
</evidence>
<reference evidence="1" key="1">
    <citation type="submission" date="2022-11" db="UniProtKB">
        <authorList>
            <consortium name="EnsemblMetazoa"/>
        </authorList>
    </citation>
    <scope>IDENTIFICATION</scope>
</reference>
<organism evidence="1 2">
    <name type="scientific">Patiria miniata</name>
    <name type="common">Bat star</name>
    <name type="synonym">Asterina miniata</name>
    <dbReference type="NCBI Taxonomy" id="46514"/>
    <lineage>
        <taxon>Eukaryota</taxon>
        <taxon>Metazoa</taxon>
        <taxon>Echinodermata</taxon>
        <taxon>Eleutherozoa</taxon>
        <taxon>Asterozoa</taxon>
        <taxon>Asteroidea</taxon>
        <taxon>Valvatacea</taxon>
        <taxon>Valvatida</taxon>
        <taxon>Asterinidae</taxon>
        <taxon>Patiria</taxon>
    </lineage>
</organism>
<protein>
    <submittedName>
        <fullName evidence="1">Uncharacterized protein</fullName>
    </submittedName>
</protein>
<dbReference type="Proteomes" id="UP000887568">
    <property type="component" value="Unplaced"/>
</dbReference>
<dbReference type="PANTHER" id="PTHR10697">
    <property type="entry name" value="MAMMALIAN EPENDYMIN-RELATED PROTEIN 1"/>
    <property type="match status" value="1"/>
</dbReference>
<evidence type="ECO:0000313" key="2">
    <source>
        <dbReference type="Proteomes" id="UP000887568"/>
    </source>
</evidence>
<dbReference type="GO" id="GO:0005764">
    <property type="term" value="C:lysosome"/>
    <property type="evidence" value="ECO:0007669"/>
    <property type="project" value="TreeGrafter"/>
</dbReference>
<dbReference type="EnsemblMetazoa" id="XM_038218420.1">
    <property type="protein sequence ID" value="XP_038074348.1"/>
    <property type="gene ID" value="LOC119742481"/>
</dbReference>
<keyword evidence="2" id="KW-1185">Reference proteome</keyword>
<proteinExistence type="predicted"/>
<sequence>MHFTLVSSYFQLSMLSVTNKMRPSSVLRLFALVAAAAILAVEADNYCCQAPQFVISAGQIQGLQLPSGQGIAQLNTIDMAADFTNNRVGEEINSFTLGRLTKLKIIIDYKNNVMYTIIGQNCTKSEARGDFQQCIPKTVHFDASAYLGDKELLIDTYSYYDDVPKTFSGNVSLSATHSGCVLTGVSVMGAATQTPQPIPMVSSTGFYNFTKGISDPGRWFNVPSICQQRGIGRFQRSPLPISDDHKEAMQLASIFNSVMLPAFKKQ</sequence>
<dbReference type="GO" id="GO:0005509">
    <property type="term" value="F:calcium ion binding"/>
    <property type="evidence" value="ECO:0007669"/>
    <property type="project" value="InterPro"/>
</dbReference>